<dbReference type="GO" id="GO:0051455">
    <property type="term" value="P:spindle attachment to meiosis I kinetochore"/>
    <property type="evidence" value="ECO:0007669"/>
    <property type="project" value="TreeGrafter"/>
</dbReference>
<feature type="compositionally biased region" description="Basic and acidic residues" evidence="5">
    <location>
        <begin position="37"/>
        <end position="48"/>
    </location>
</feature>
<evidence type="ECO:0000313" key="9">
    <source>
        <dbReference type="Proteomes" id="UP001337655"/>
    </source>
</evidence>
<feature type="domain" description="Mif2/CENP-C cupin" evidence="6">
    <location>
        <begin position="561"/>
        <end position="657"/>
    </location>
</feature>
<evidence type="ECO:0000256" key="1">
    <source>
        <dbReference type="ARBA" id="ARBA00004123"/>
    </source>
</evidence>
<dbReference type="RefSeq" id="XP_064661284.1">
    <property type="nucleotide sequence ID" value="XM_064799945.1"/>
</dbReference>
<keyword evidence="3" id="KW-0238">DNA-binding</keyword>
<feature type="domain" description="Mif2 N-terminal" evidence="7">
    <location>
        <begin position="23"/>
        <end position="146"/>
    </location>
</feature>
<evidence type="ECO:0000259" key="7">
    <source>
        <dbReference type="Pfam" id="PF15624"/>
    </source>
</evidence>
<feature type="region of interest" description="Disordered" evidence="5">
    <location>
        <begin position="471"/>
        <end position="512"/>
    </location>
</feature>
<feature type="compositionally biased region" description="Polar residues" evidence="5">
    <location>
        <begin position="292"/>
        <end position="312"/>
    </location>
</feature>
<evidence type="ECO:0000256" key="4">
    <source>
        <dbReference type="ARBA" id="ARBA00023242"/>
    </source>
</evidence>
<dbReference type="Gene3D" id="2.60.120.10">
    <property type="entry name" value="Jelly Rolls"/>
    <property type="match status" value="1"/>
</dbReference>
<accession>A0AAV9PFD3</accession>
<feature type="compositionally biased region" description="Basic residues" evidence="5">
    <location>
        <begin position="476"/>
        <end position="491"/>
    </location>
</feature>
<feature type="compositionally biased region" description="Basic and acidic residues" evidence="5">
    <location>
        <begin position="403"/>
        <end position="412"/>
    </location>
</feature>
<feature type="compositionally biased region" description="Polar residues" evidence="5">
    <location>
        <begin position="178"/>
        <end position="187"/>
    </location>
</feature>
<evidence type="ECO:0000259" key="6">
    <source>
        <dbReference type="Pfam" id="PF11699"/>
    </source>
</evidence>
<dbReference type="PANTHER" id="PTHR16684:SF11">
    <property type="entry name" value="CENTROMERE PROTEIN C"/>
    <property type="match status" value="1"/>
</dbReference>
<dbReference type="GO" id="GO:0019237">
    <property type="term" value="F:centromeric DNA binding"/>
    <property type="evidence" value="ECO:0007669"/>
    <property type="project" value="InterPro"/>
</dbReference>
<organism evidence="8 9">
    <name type="scientific">Saxophila tyrrhenica</name>
    <dbReference type="NCBI Taxonomy" id="1690608"/>
    <lineage>
        <taxon>Eukaryota</taxon>
        <taxon>Fungi</taxon>
        <taxon>Dikarya</taxon>
        <taxon>Ascomycota</taxon>
        <taxon>Pezizomycotina</taxon>
        <taxon>Dothideomycetes</taxon>
        <taxon>Dothideomycetidae</taxon>
        <taxon>Mycosphaerellales</taxon>
        <taxon>Extremaceae</taxon>
        <taxon>Saxophila</taxon>
    </lineage>
</organism>
<sequence>MARVAKKAKGSTPGRPKKKDNQFFDVGKVGRKTGITLEDKGVRDEHGLEPVSHIFSSPGSPSRDHLDSSDAHMHESSGPDVDVTLASRKTPRLPPARASTPKHTNIGSPKRASTGRPAQQRMNTPEEEGTPARVRSQLRPNRVLDFGEGGVKQSIESPSPFKPRHVLRRSLGVGKSNPFASPATSKATPAEVTIAEEDEQEAEGAELPVDDGPLILDDDEDSHDAVPQHDEEEAQTGAAEEEEEEQEVQEVPQKRKSGRPRKSGSSVNSSQIQHTPPVAPMVSSRKRDRSTLENSQLEDASISQSQISQTGRAQKKQRGGRPSLNKVIVHHDEGDEAVDPSVIAHGDEYVVEEDASVPAEEPEEPAPAKQKGNGKKSKAPKERDPNRAMRGQSEQVKLNDSPSKLRDRREGSRSLSVGPISNVHLRAATPYEDAGERTSRYGRNLVQPLKYWANEMRLYKNGETAGIVRADIVSPPKRRKPVKKKTKKKNKGGNDLNDIDEESDAESTHPDEWEEEVGVIAGDVANWDPEKQQGDPEDLVREDLAFASNSIVAKDVANTTFKYAKIMTLPFFGSGLVELPPGGEKRAKNCRKMQMCFFVHEGKVMVEVYPAGRGGDEAGEVTQFAIAKGGVWVVPRGNNYSILNESTTKTARIFFAQGCEVVEMGK</sequence>
<dbReference type="Proteomes" id="UP001337655">
    <property type="component" value="Unassembled WGS sequence"/>
</dbReference>
<keyword evidence="9" id="KW-1185">Reference proteome</keyword>
<gene>
    <name evidence="8" type="primary">MIF2</name>
    <name evidence="8" type="ORF">LTR77_002686</name>
</gene>
<dbReference type="InterPro" id="IPR011051">
    <property type="entry name" value="RmlC_Cupin_sf"/>
</dbReference>
<dbReference type="GeneID" id="89924033"/>
<comment type="subcellular location">
    <subcellularLocation>
        <location evidence="1">Nucleus</location>
    </subcellularLocation>
</comment>
<dbReference type="GO" id="GO:0005634">
    <property type="term" value="C:nucleus"/>
    <property type="evidence" value="ECO:0007669"/>
    <property type="project" value="UniProtKB-SubCell"/>
</dbReference>
<dbReference type="InterPro" id="IPR025974">
    <property type="entry name" value="Mif2/CENP-C_cupin"/>
</dbReference>
<dbReference type="GO" id="GO:0051382">
    <property type="term" value="P:kinetochore assembly"/>
    <property type="evidence" value="ECO:0007669"/>
    <property type="project" value="InterPro"/>
</dbReference>
<feature type="region of interest" description="Disordered" evidence="5">
    <location>
        <begin position="1"/>
        <end position="438"/>
    </location>
</feature>
<name>A0AAV9PFD3_9PEZI</name>
<comment type="similarity">
    <text evidence="2">Belongs to the CENP-C/MIF2 family.</text>
</comment>
<dbReference type="GO" id="GO:0000776">
    <property type="term" value="C:kinetochore"/>
    <property type="evidence" value="ECO:0007669"/>
    <property type="project" value="InterPro"/>
</dbReference>
<dbReference type="AlphaFoldDB" id="A0AAV9PFD3"/>
<feature type="compositionally biased region" description="Acidic residues" evidence="5">
    <location>
        <begin position="230"/>
        <end position="248"/>
    </location>
</feature>
<evidence type="ECO:0000256" key="2">
    <source>
        <dbReference type="ARBA" id="ARBA00010291"/>
    </source>
</evidence>
<feature type="compositionally biased region" description="Acidic residues" evidence="5">
    <location>
        <begin position="349"/>
        <end position="364"/>
    </location>
</feature>
<dbReference type="InterPro" id="IPR028386">
    <property type="entry name" value="CENP-C/Mif2/cnp3"/>
</dbReference>
<evidence type="ECO:0000313" key="8">
    <source>
        <dbReference type="EMBL" id="KAK5172566.1"/>
    </source>
</evidence>
<dbReference type="PANTHER" id="PTHR16684">
    <property type="entry name" value="CENTROMERE PROTEIN C"/>
    <property type="match status" value="1"/>
</dbReference>
<comment type="caution">
    <text evidence="8">The sequence shown here is derived from an EMBL/GenBank/DDBJ whole genome shotgun (WGS) entry which is preliminary data.</text>
</comment>
<feature type="compositionally biased region" description="Basic and acidic residues" evidence="5">
    <location>
        <begin position="62"/>
        <end position="77"/>
    </location>
</feature>
<protein>
    <submittedName>
        <fullName evidence="8">Mitotic fidelity of chromosome transmission-protein</fullName>
    </submittedName>
</protein>
<dbReference type="Pfam" id="PF11699">
    <property type="entry name" value="CENP-C_C"/>
    <property type="match status" value="1"/>
</dbReference>
<dbReference type="InterPro" id="IPR028929">
    <property type="entry name" value="Mif2_N"/>
</dbReference>
<dbReference type="Pfam" id="PF15624">
    <property type="entry name" value="Mif2_N"/>
    <property type="match status" value="1"/>
</dbReference>
<proteinExistence type="inferred from homology"/>
<feature type="compositionally biased region" description="Polar residues" evidence="5">
    <location>
        <begin position="392"/>
        <end position="402"/>
    </location>
</feature>
<feature type="compositionally biased region" description="Low complexity" evidence="5">
    <location>
        <begin position="205"/>
        <end position="215"/>
    </location>
</feature>
<feature type="compositionally biased region" description="Acidic residues" evidence="5">
    <location>
        <begin position="194"/>
        <end position="204"/>
    </location>
</feature>
<evidence type="ECO:0000256" key="5">
    <source>
        <dbReference type="SAM" id="MobiDB-lite"/>
    </source>
</evidence>
<dbReference type="GO" id="GO:0051315">
    <property type="term" value="P:attachment of mitotic spindle microtubules to kinetochore"/>
    <property type="evidence" value="ECO:0007669"/>
    <property type="project" value="TreeGrafter"/>
</dbReference>
<evidence type="ECO:0000256" key="3">
    <source>
        <dbReference type="ARBA" id="ARBA00023125"/>
    </source>
</evidence>
<reference evidence="8 9" key="1">
    <citation type="submission" date="2023-08" db="EMBL/GenBank/DDBJ databases">
        <title>Black Yeasts Isolated from many extreme environments.</title>
        <authorList>
            <person name="Coleine C."/>
            <person name="Stajich J.E."/>
            <person name="Selbmann L."/>
        </authorList>
    </citation>
    <scope>NUCLEOTIDE SEQUENCE [LARGE SCALE GENOMIC DNA]</scope>
    <source>
        <strain evidence="8 9">CCFEE 5935</strain>
    </source>
</reference>
<keyword evidence="4" id="KW-0539">Nucleus</keyword>
<dbReference type="EMBL" id="JAVRRT010000004">
    <property type="protein sequence ID" value="KAK5172566.1"/>
    <property type="molecule type" value="Genomic_DNA"/>
</dbReference>
<dbReference type="SUPFAM" id="SSF51182">
    <property type="entry name" value="RmlC-like cupins"/>
    <property type="match status" value="1"/>
</dbReference>
<dbReference type="InterPro" id="IPR014710">
    <property type="entry name" value="RmlC-like_jellyroll"/>
</dbReference>